<comment type="caution">
    <text evidence="2">The sequence shown here is derived from an EMBL/GenBank/DDBJ whole genome shotgun (WGS) entry which is preliminary data.</text>
</comment>
<feature type="region of interest" description="Disordered" evidence="1">
    <location>
        <begin position="72"/>
        <end position="102"/>
    </location>
</feature>
<proteinExistence type="predicted"/>
<keyword evidence="3" id="KW-1185">Reference proteome</keyword>
<protein>
    <submittedName>
        <fullName evidence="2">Uncharacterized protein</fullName>
    </submittedName>
</protein>
<dbReference type="EMBL" id="JAMTCK010000001">
    <property type="protein sequence ID" value="MCP2163677.1"/>
    <property type="molecule type" value="Genomic_DNA"/>
</dbReference>
<gene>
    <name evidence="2" type="ORF">LX83_000517</name>
</gene>
<sequence>MHARGVAGATRFPCAGTGTRGGFGSGESPSGWQDVDRVGVLLEVAVLETLTARHRARPGFLSSAMSVVAASTGQPVRRGHRGVPGAVAAQAGSGEGRPAGVTGLGHAIARSRSSTAENRVSGDRRGCAAVPPRIRRAVFTNLEES</sequence>
<accession>A0AAE3GAF0</accession>
<evidence type="ECO:0000313" key="2">
    <source>
        <dbReference type="EMBL" id="MCP2163677.1"/>
    </source>
</evidence>
<dbReference type="Proteomes" id="UP001206128">
    <property type="component" value="Unassembled WGS sequence"/>
</dbReference>
<dbReference type="AlphaFoldDB" id="A0AAE3GAF0"/>
<evidence type="ECO:0000313" key="3">
    <source>
        <dbReference type="Proteomes" id="UP001206128"/>
    </source>
</evidence>
<evidence type="ECO:0000256" key="1">
    <source>
        <dbReference type="SAM" id="MobiDB-lite"/>
    </source>
</evidence>
<organism evidence="2 3">
    <name type="scientific">Goodfellowiella coeruleoviolacea</name>
    <dbReference type="NCBI Taxonomy" id="334858"/>
    <lineage>
        <taxon>Bacteria</taxon>
        <taxon>Bacillati</taxon>
        <taxon>Actinomycetota</taxon>
        <taxon>Actinomycetes</taxon>
        <taxon>Pseudonocardiales</taxon>
        <taxon>Pseudonocardiaceae</taxon>
        <taxon>Goodfellowiella</taxon>
    </lineage>
</organism>
<feature type="region of interest" description="Disordered" evidence="1">
    <location>
        <begin position="1"/>
        <end position="30"/>
    </location>
</feature>
<name>A0AAE3GAF0_9PSEU</name>
<reference evidence="2" key="1">
    <citation type="submission" date="2022-06" db="EMBL/GenBank/DDBJ databases">
        <title>Genomic Encyclopedia of Archaeal and Bacterial Type Strains, Phase II (KMG-II): from individual species to whole genera.</title>
        <authorList>
            <person name="Goeker M."/>
        </authorList>
    </citation>
    <scope>NUCLEOTIDE SEQUENCE</scope>
    <source>
        <strain evidence="2">DSM 43935</strain>
    </source>
</reference>